<dbReference type="PROSITE" id="PS50404">
    <property type="entry name" value="GST_NTER"/>
    <property type="match status" value="1"/>
</dbReference>
<evidence type="ECO:0000259" key="3">
    <source>
        <dbReference type="PROSITE" id="PS50404"/>
    </source>
</evidence>
<gene>
    <name evidence="5" type="ORF">BD289DRAFT_423201</name>
</gene>
<evidence type="ECO:0000313" key="5">
    <source>
        <dbReference type="EMBL" id="PSS00743.1"/>
    </source>
</evidence>
<dbReference type="Pfam" id="PF00043">
    <property type="entry name" value="GST_C"/>
    <property type="match status" value="1"/>
</dbReference>
<dbReference type="SFLD" id="SFLDS00019">
    <property type="entry name" value="Glutathione_Transferase_(cytos"/>
    <property type="match status" value="1"/>
</dbReference>
<dbReference type="Pfam" id="PF02798">
    <property type="entry name" value="GST_N"/>
    <property type="match status" value="1"/>
</dbReference>
<sequence length="265" mass="30264">MTARLQKLQTHLKMASQSDIHLYTAGTPNGIKVTILLEELGLQYKTTNIDISKNTQKEDWFLEINPNGRIPAMTDKFTDGSTIRLFESGSILQYLVDRYDSEHKVSYPHGSKEYYEVNNWLHWQMGGLGPMQGQANHFTRYAPEKIPYGVSRYQNETRRLYRVLDTALAKSESGFLVGDRVTIADISSWGWVSSAKWAGVDIDEFPNLKTWLYKLLERPGFEKGRHNPTKHTAFEMAKLSEEELDAKAEGARNWVQAGMKADAKK</sequence>
<evidence type="ECO:0000259" key="4">
    <source>
        <dbReference type="PROSITE" id="PS50405"/>
    </source>
</evidence>
<keyword evidence="6" id="KW-1185">Reference proteome</keyword>
<dbReference type="FunFam" id="3.40.30.10:FF:000172">
    <property type="entry name" value="Glutathione S-transferase GstA"/>
    <property type="match status" value="1"/>
</dbReference>
<dbReference type="InterPro" id="IPR004045">
    <property type="entry name" value="Glutathione_S-Trfase_N"/>
</dbReference>
<dbReference type="InParanoid" id="A0A2T3AJS0"/>
<dbReference type="PANTHER" id="PTHR44051">
    <property type="entry name" value="GLUTATHIONE S-TRANSFERASE-RELATED"/>
    <property type="match status" value="1"/>
</dbReference>
<dbReference type="InterPro" id="IPR040079">
    <property type="entry name" value="Glutathione_S-Trfase"/>
</dbReference>
<dbReference type="SUPFAM" id="SSF52833">
    <property type="entry name" value="Thioredoxin-like"/>
    <property type="match status" value="1"/>
</dbReference>
<dbReference type="OrthoDB" id="422574at2759"/>
<evidence type="ECO:0000256" key="2">
    <source>
        <dbReference type="RuleBase" id="RU003494"/>
    </source>
</evidence>
<dbReference type="Gene3D" id="1.20.1050.10">
    <property type="match status" value="1"/>
</dbReference>
<dbReference type="CDD" id="cd03048">
    <property type="entry name" value="GST_N_Ure2p_like"/>
    <property type="match status" value="1"/>
</dbReference>
<dbReference type="InterPro" id="IPR036249">
    <property type="entry name" value="Thioredoxin-like_sf"/>
</dbReference>
<dbReference type="STRING" id="2025994.A0A2T3AJS0"/>
<proteinExistence type="inferred from homology"/>
<comment type="similarity">
    <text evidence="1 2">Belongs to the GST superfamily.</text>
</comment>
<keyword evidence="5" id="KW-0808">Transferase</keyword>
<name>A0A2T3AJS0_9PEZI</name>
<dbReference type="EMBL" id="KZ678381">
    <property type="protein sequence ID" value="PSS00743.1"/>
    <property type="molecule type" value="Genomic_DNA"/>
</dbReference>
<feature type="domain" description="GST N-terminal" evidence="3">
    <location>
        <begin position="17"/>
        <end position="103"/>
    </location>
</feature>
<accession>A0A2T3AJS0</accession>
<feature type="domain" description="GST C-terminal" evidence="4">
    <location>
        <begin position="110"/>
        <end position="234"/>
    </location>
</feature>
<evidence type="ECO:0000313" key="6">
    <source>
        <dbReference type="Proteomes" id="UP000241462"/>
    </source>
</evidence>
<dbReference type="SFLD" id="SFLDG00358">
    <property type="entry name" value="Main_(cytGST)"/>
    <property type="match status" value="1"/>
</dbReference>
<dbReference type="InterPro" id="IPR036282">
    <property type="entry name" value="Glutathione-S-Trfase_C_sf"/>
</dbReference>
<dbReference type="Gene3D" id="3.40.30.10">
    <property type="entry name" value="Glutaredoxin"/>
    <property type="match status" value="1"/>
</dbReference>
<dbReference type="GO" id="GO:0016740">
    <property type="term" value="F:transferase activity"/>
    <property type="evidence" value="ECO:0007669"/>
    <property type="project" value="UniProtKB-KW"/>
</dbReference>
<dbReference type="AlphaFoldDB" id="A0A2T3AJS0"/>
<dbReference type="InterPro" id="IPR010987">
    <property type="entry name" value="Glutathione-S-Trfase_C-like"/>
</dbReference>
<dbReference type="CDD" id="cd10291">
    <property type="entry name" value="GST_C_YfcG_like"/>
    <property type="match status" value="1"/>
</dbReference>
<organism evidence="5 6">
    <name type="scientific">Coniella lustricola</name>
    <dbReference type="NCBI Taxonomy" id="2025994"/>
    <lineage>
        <taxon>Eukaryota</taxon>
        <taxon>Fungi</taxon>
        <taxon>Dikarya</taxon>
        <taxon>Ascomycota</taxon>
        <taxon>Pezizomycotina</taxon>
        <taxon>Sordariomycetes</taxon>
        <taxon>Sordariomycetidae</taxon>
        <taxon>Diaporthales</taxon>
        <taxon>Schizoparmaceae</taxon>
        <taxon>Coniella</taxon>
    </lineage>
</organism>
<dbReference type="InterPro" id="IPR004046">
    <property type="entry name" value="GST_C"/>
</dbReference>
<dbReference type="Proteomes" id="UP000241462">
    <property type="component" value="Unassembled WGS sequence"/>
</dbReference>
<evidence type="ECO:0000256" key="1">
    <source>
        <dbReference type="ARBA" id="ARBA00007409"/>
    </source>
</evidence>
<dbReference type="PANTHER" id="PTHR44051:SF8">
    <property type="entry name" value="GLUTATHIONE S-TRANSFERASE GSTA"/>
    <property type="match status" value="1"/>
</dbReference>
<protein>
    <submittedName>
        <fullName evidence="5">Glutathione S-transferase</fullName>
    </submittedName>
</protein>
<dbReference type="SUPFAM" id="SSF47616">
    <property type="entry name" value="GST C-terminal domain-like"/>
    <property type="match status" value="1"/>
</dbReference>
<dbReference type="SFLD" id="SFLDG01151">
    <property type="entry name" value="Main.2:_Nu-like"/>
    <property type="match status" value="1"/>
</dbReference>
<dbReference type="PROSITE" id="PS50405">
    <property type="entry name" value="GST_CTER"/>
    <property type="match status" value="1"/>
</dbReference>
<dbReference type="FunCoup" id="A0A2T3AJS0">
    <property type="interactions" value="662"/>
</dbReference>
<reference evidence="5 6" key="1">
    <citation type="journal article" date="2018" name="Mycol. Prog.">
        <title>Coniella lustricola, a new species from submerged detritus.</title>
        <authorList>
            <person name="Raudabaugh D.B."/>
            <person name="Iturriaga T."/>
            <person name="Carver A."/>
            <person name="Mondo S."/>
            <person name="Pangilinan J."/>
            <person name="Lipzen A."/>
            <person name="He G."/>
            <person name="Amirebrahimi M."/>
            <person name="Grigoriev I.V."/>
            <person name="Miller A.N."/>
        </authorList>
    </citation>
    <scope>NUCLEOTIDE SEQUENCE [LARGE SCALE GENOMIC DNA]</scope>
    <source>
        <strain evidence="5 6">B22-T-1</strain>
    </source>
</reference>